<dbReference type="RefSeq" id="WP_154554210.1">
    <property type="nucleotide sequence ID" value="NZ_VUNA01000007.1"/>
</dbReference>
<gene>
    <name evidence="1" type="ORF">FYJ65_04690</name>
</gene>
<comment type="caution">
    <text evidence="1">The sequence shown here is derived from an EMBL/GenBank/DDBJ whole genome shotgun (WGS) entry which is preliminary data.</text>
</comment>
<dbReference type="EMBL" id="VUNA01000007">
    <property type="protein sequence ID" value="MST70645.1"/>
    <property type="molecule type" value="Genomic_DNA"/>
</dbReference>
<reference evidence="1 2" key="1">
    <citation type="submission" date="2019-08" db="EMBL/GenBank/DDBJ databases">
        <title>In-depth cultivation of the pig gut microbiome towards novel bacterial diversity and tailored functional studies.</title>
        <authorList>
            <person name="Wylensek D."/>
            <person name="Hitch T.C.A."/>
            <person name="Clavel T."/>
        </authorList>
    </citation>
    <scope>NUCLEOTIDE SEQUENCE [LARGE SCALE GENOMIC DNA]</scope>
    <source>
        <strain evidence="1 2">WCA-MUC-591-APC-4B</strain>
    </source>
</reference>
<name>A0A6N7XKR1_9FIRM</name>
<sequence length="111" mass="12262">MIGGNRQAVIQMCRADKVNAIGEAVIVWEDVGTLTGFLDYSGGEADYTAYDAKVKEATHVFIGDYVALDDQITEENSRMMIDGAVYDIKLIDDPMGLHKHLEIFLKYTGGQ</sequence>
<dbReference type="Gene3D" id="2.40.10.270">
    <property type="entry name" value="Bacteriophage SPP1 head-tail adaptor protein"/>
    <property type="match status" value="1"/>
</dbReference>
<evidence type="ECO:0000313" key="1">
    <source>
        <dbReference type="EMBL" id="MST70645.1"/>
    </source>
</evidence>
<protein>
    <submittedName>
        <fullName evidence="1">Head-tail adaptor protein</fullName>
    </submittedName>
</protein>
<dbReference type="Pfam" id="PF05521">
    <property type="entry name" value="Phage_HCP"/>
    <property type="match status" value="1"/>
</dbReference>
<accession>A0A6N7XKR1</accession>
<dbReference type="InterPro" id="IPR008767">
    <property type="entry name" value="Phage_SPP1_head-tail_adaptor"/>
</dbReference>
<organism evidence="1 2">
    <name type="scientific">Mogibacterium kristiansenii</name>
    <dbReference type="NCBI Taxonomy" id="2606708"/>
    <lineage>
        <taxon>Bacteria</taxon>
        <taxon>Bacillati</taxon>
        <taxon>Bacillota</taxon>
        <taxon>Clostridia</taxon>
        <taxon>Peptostreptococcales</taxon>
        <taxon>Anaerovoracaceae</taxon>
        <taxon>Mogibacterium</taxon>
    </lineage>
</organism>
<dbReference type="AlphaFoldDB" id="A0A6N7XKR1"/>
<dbReference type="Proteomes" id="UP000469424">
    <property type="component" value="Unassembled WGS sequence"/>
</dbReference>
<proteinExistence type="predicted"/>
<dbReference type="InterPro" id="IPR038666">
    <property type="entry name" value="SSP1_head-tail_sf"/>
</dbReference>
<keyword evidence="2" id="KW-1185">Reference proteome</keyword>
<evidence type="ECO:0000313" key="2">
    <source>
        <dbReference type="Proteomes" id="UP000469424"/>
    </source>
</evidence>